<name>A0AAV4S7R4_9ARAC</name>
<dbReference type="AlphaFoldDB" id="A0AAV4S7R4"/>
<evidence type="ECO:0000313" key="1">
    <source>
        <dbReference type="EMBL" id="GIY30313.1"/>
    </source>
</evidence>
<organism evidence="1 2">
    <name type="scientific">Caerostris darwini</name>
    <dbReference type="NCBI Taxonomy" id="1538125"/>
    <lineage>
        <taxon>Eukaryota</taxon>
        <taxon>Metazoa</taxon>
        <taxon>Ecdysozoa</taxon>
        <taxon>Arthropoda</taxon>
        <taxon>Chelicerata</taxon>
        <taxon>Arachnida</taxon>
        <taxon>Araneae</taxon>
        <taxon>Araneomorphae</taxon>
        <taxon>Entelegynae</taxon>
        <taxon>Araneoidea</taxon>
        <taxon>Araneidae</taxon>
        <taxon>Caerostris</taxon>
    </lineage>
</organism>
<protein>
    <submittedName>
        <fullName evidence="1">Uncharacterized protein</fullName>
    </submittedName>
</protein>
<dbReference type="Proteomes" id="UP001054837">
    <property type="component" value="Unassembled WGS sequence"/>
</dbReference>
<evidence type="ECO:0000313" key="2">
    <source>
        <dbReference type="Proteomes" id="UP001054837"/>
    </source>
</evidence>
<reference evidence="1 2" key="1">
    <citation type="submission" date="2021-06" db="EMBL/GenBank/DDBJ databases">
        <title>Caerostris darwini draft genome.</title>
        <authorList>
            <person name="Kono N."/>
            <person name="Arakawa K."/>
        </authorList>
    </citation>
    <scope>NUCLEOTIDE SEQUENCE [LARGE SCALE GENOMIC DNA]</scope>
</reference>
<sequence length="428" mass="47925">MNVSIFQDNCKRRCVSRQPAKRDSGISPTYSWFQSIWHTLGKSLADKFCFANCDTLLSPGKGMSSRIITATLSDCASQESQETERIKITNELVNFSRQLQASRQPAKRDSGISPTYSWFQSIWHTPGKSLADKFCFADCDTLFSPGKGMSSRIITATIFDCASQESQETETIKITNELVNFSSQLQASSNQLKRDSGISPTYSWFQSIWHIRGKSLADKFCFADCDTLFSPGKEMPSRIITAAILDASQENQETETIKITNELVNFSRQLQASRQAAKRDSGISPTYSWFQSIWHTPGKSLADKFCFADCDTLFSLGKGMYSIIITATIFDCLKPPLFYNGESVSASAMFCLSPPGLFSSPLRPSASHESQERETMKIANERCQFFKTTASVEQPAKRDSGIPPTYSWFQSIWQINCALQTATLYSRQ</sequence>
<comment type="caution">
    <text evidence="1">The sequence shown here is derived from an EMBL/GenBank/DDBJ whole genome shotgun (WGS) entry which is preliminary data.</text>
</comment>
<gene>
    <name evidence="1" type="ORF">CDAR_249011</name>
</gene>
<keyword evidence="2" id="KW-1185">Reference proteome</keyword>
<accession>A0AAV4S7R4</accession>
<proteinExistence type="predicted"/>
<dbReference type="EMBL" id="BPLQ01007471">
    <property type="protein sequence ID" value="GIY30313.1"/>
    <property type="molecule type" value="Genomic_DNA"/>
</dbReference>